<feature type="repeat" description="FG-GAP" evidence="12">
    <location>
        <begin position="412"/>
        <end position="474"/>
    </location>
</feature>
<dbReference type="SMART" id="SM00191">
    <property type="entry name" value="Int_alpha"/>
    <property type="match status" value="5"/>
</dbReference>
<dbReference type="InterPro" id="IPR048285">
    <property type="entry name" value="Integrin_alpha_Ig-like_2"/>
</dbReference>
<reference evidence="17" key="1">
    <citation type="thesis" date="2020" institute="ProQuest LLC" country="789 East Eisenhower Parkway, Ann Arbor, MI, USA">
        <title>Comparative Genomics and Chromosome Evolution.</title>
        <authorList>
            <person name="Mudd A.B."/>
        </authorList>
    </citation>
    <scope>NUCLEOTIDE SEQUENCE</scope>
    <source>
        <strain evidence="17">Female2</strain>
        <tissue evidence="17">Blood</tissue>
    </source>
</reference>
<feature type="repeat" description="FG-GAP" evidence="12">
    <location>
        <begin position="350"/>
        <end position="408"/>
    </location>
</feature>
<feature type="repeat" description="FG-GAP" evidence="12">
    <location>
        <begin position="34"/>
        <end position="98"/>
    </location>
</feature>
<dbReference type="Gene3D" id="2.130.10.130">
    <property type="entry name" value="Integrin alpha, N-terminal"/>
    <property type="match status" value="1"/>
</dbReference>
<dbReference type="EMBL" id="JAACNH010000009">
    <property type="protein sequence ID" value="KAG8432506.1"/>
    <property type="molecule type" value="Genomic_DNA"/>
</dbReference>
<evidence type="ECO:0000256" key="10">
    <source>
        <dbReference type="ARBA" id="ARBA00023170"/>
    </source>
</evidence>
<dbReference type="InterPro" id="IPR018184">
    <property type="entry name" value="Integrin_alpha_C_CS"/>
</dbReference>
<feature type="repeat" description="FG-GAP" evidence="12">
    <location>
        <begin position="289"/>
        <end position="348"/>
    </location>
</feature>
<dbReference type="InterPro" id="IPR032695">
    <property type="entry name" value="Integrin_dom_sf"/>
</dbReference>
<feature type="domain" description="Integrin alpha second immunoglobulin-like" evidence="15">
    <location>
        <begin position="623"/>
        <end position="758"/>
    </location>
</feature>
<evidence type="ECO:0000256" key="5">
    <source>
        <dbReference type="ARBA" id="ARBA00022737"/>
    </source>
</evidence>
<evidence type="ECO:0000259" key="16">
    <source>
        <dbReference type="Pfam" id="PF20806"/>
    </source>
</evidence>
<keyword evidence="6 13" id="KW-0130">Cell adhesion</keyword>
<comment type="similarity">
    <text evidence="2 13">Belongs to the integrin alpha chain family.</text>
</comment>
<dbReference type="PROSITE" id="PS51470">
    <property type="entry name" value="FG_GAP"/>
    <property type="match status" value="4"/>
</dbReference>
<dbReference type="GO" id="GO:0033627">
    <property type="term" value="P:cell adhesion mediated by integrin"/>
    <property type="evidence" value="ECO:0007669"/>
    <property type="project" value="TreeGrafter"/>
</dbReference>
<dbReference type="Gene3D" id="2.60.40.1530">
    <property type="entry name" value="ntegrin, alpha v. Chain A, domain 4"/>
    <property type="match status" value="1"/>
</dbReference>
<evidence type="ECO:0000259" key="15">
    <source>
        <dbReference type="Pfam" id="PF20805"/>
    </source>
</evidence>
<name>A0A8T2IQS4_9PIPI</name>
<dbReference type="SUPFAM" id="SSF69318">
    <property type="entry name" value="Integrin alpha N-terminal domain"/>
    <property type="match status" value="1"/>
</dbReference>
<evidence type="ECO:0000256" key="8">
    <source>
        <dbReference type="ARBA" id="ARBA00023037"/>
    </source>
</evidence>
<keyword evidence="9 13" id="KW-0472">Membrane</keyword>
<dbReference type="PANTHER" id="PTHR23220:SF78">
    <property type="entry name" value="INTEGRIN ALPHA-4"/>
    <property type="match status" value="1"/>
</dbReference>
<evidence type="ECO:0000259" key="14">
    <source>
        <dbReference type="Pfam" id="PF08441"/>
    </source>
</evidence>
<evidence type="ECO:0000256" key="9">
    <source>
        <dbReference type="ARBA" id="ARBA00023136"/>
    </source>
</evidence>
<feature type="domain" description="Integrin alpha third immunoglobulin-like" evidence="16">
    <location>
        <begin position="775"/>
        <end position="948"/>
    </location>
</feature>
<evidence type="ECO:0000256" key="7">
    <source>
        <dbReference type="ARBA" id="ARBA00022989"/>
    </source>
</evidence>
<dbReference type="Pfam" id="PF01839">
    <property type="entry name" value="FG-GAP"/>
    <property type="match status" value="2"/>
</dbReference>
<dbReference type="GO" id="GO:0098609">
    <property type="term" value="P:cell-cell adhesion"/>
    <property type="evidence" value="ECO:0007669"/>
    <property type="project" value="TreeGrafter"/>
</dbReference>
<protein>
    <recommendedName>
        <fullName evidence="19">Integrin alpha 4</fullName>
    </recommendedName>
</protein>
<dbReference type="Pfam" id="PF08441">
    <property type="entry name" value="Integrin_A_Ig_1"/>
    <property type="match status" value="1"/>
</dbReference>
<dbReference type="GO" id="GO:0007229">
    <property type="term" value="P:integrin-mediated signaling pathway"/>
    <property type="evidence" value="ECO:0007669"/>
    <property type="project" value="UniProtKB-KW"/>
</dbReference>
<evidence type="ECO:0000256" key="12">
    <source>
        <dbReference type="PROSITE-ProRule" id="PRU00803"/>
    </source>
</evidence>
<keyword evidence="4" id="KW-0732">Signal</keyword>
<dbReference type="Pfam" id="PF20806">
    <property type="entry name" value="Integrin_A_Ig_3"/>
    <property type="match status" value="1"/>
</dbReference>
<dbReference type="SUPFAM" id="SSF69179">
    <property type="entry name" value="Integrin domains"/>
    <property type="match status" value="3"/>
</dbReference>
<keyword evidence="8 13" id="KW-0401">Integrin</keyword>
<dbReference type="PANTHER" id="PTHR23220">
    <property type="entry name" value="INTEGRIN ALPHA"/>
    <property type="match status" value="1"/>
</dbReference>
<sequence>MRELCKVSKLFLLDHIWTGILLYSVTIKAAESYNIDETSPVVFKGSPGSMFGYSVILHSNRDGEWIVVGAPQSNWTTKNVSNPGAILKCRIGQNPKGNCEALEMGNPNGAKCGKTCKEEQDNQWLGVSLSRQSTKDGNILACGHRWKNIHFIVEHKLPHGVCYEIPADFRTQLSKRICPCYRDHERRFGENYGSCQAGISSFYIEDVIIMGAPGSNYWTGSLFVYNTTENTFKSYVDGNNAVKFGSYLGYSVGAGHFRTPNSYEVIGGAPQQEQTGKAYIFTFEEKQLIVLFEAVGKKLGSYFGAAVCAADLNSDGLSDLLVGAPMQSTIREEGRVFVYMNKGDGFMEELKFELSGSDLYAARFGETISNLGDLDNDGYEDVAIAAPQEGDLEGAIYIYNGREKGITPAFSQRIQGNKFGYGLNMFGQSISNVLDIDGNGYPDVAVGAFLSDSAVLLRTRPVIIMDASLRLPSTVNKTKFECTENGYPAVCMNVSVCFAYQGLDVPGYIVLHYNITSDVKRKSGNPARFYFVANGSSDVISGTTEIHQKSGNCKTHQAFMRKDVRDILSPIHMEMYYYLGKHIVSKRSAGEFQPLQPILQQKEGNKNVVKNKVHFARYCTLPNCSADLQMTGRLSFPKPFETKSYLAVGGMKTMMINITLYNAGDDAFQTFLQLRLPKGLYFVKVQDLLEKQINCAATEEENQLSRIDCIVGHFYVDAFSKQEFSFLLDSSSLTRAEEDLVINATVTCDNEINKDTLRNNDITFFVPTRYEMNLNVLGSVSPFAFVFGPHEDESYNTCVMEKIEFTFNVINVGSSLVPDARLEILLPNTFAPYDLKLFNVLRVKTSLGECYFENYTTGCQTPKNSRSMFGDLFAFFSRSEKRWLFCVKGDRSCLRILCLFGDLERESKATIEVELEISHSSLEMDESLLIQFFTSATAGVKENPRVISLNQELHTSEVLLEALHNQKPKKHVIYMIIAISLFLGFLLFSFLTYILWKCGFFKRKYQPIDTETSRRESWNYVNKDEKEER</sequence>
<evidence type="ECO:0000256" key="1">
    <source>
        <dbReference type="ARBA" id="ARBA00004479"/>
    </source>
</evidence>
<proteinExistence type="inferred from homology"/>
<dbReference type="Pfam" id="PF00357">
    <property type="entry name" value="Integrin_alpha"/>
    <property type="match status" value="1"/>
</dbReference>
<keyword evidence="7 13" id="KW-1133">Transmembrane helix</keyword>
<evidence type="ECO:0000256" key="11">
    <source>
        <dbReference type="ARBA" id="ARBA00023180"/>
    </source>
</evidence>
<keyword evidence="5" id="KW-0677">Repeat</keyword>
<dbReference type="GO" id="GO:0007160">
    <property type="term" value="P:cell-matrix adhesion"/>
    <property type="evidence" value="ECO:0007669"/>
    <property type="project" value="TreeGrafter"/>
</dbReference>
<feature type="domain" description="Integrin alpha first immunoglubulin-like" evidence="14">
    <location>
        <begin position="459"/>
        <end position="617"/>
    </location>
</feature>
<keyword evidence="11" id="KW-0325">Glycoprotein</keyword>
<evidence type="ECO:0000256" key="13">
    <source>
        <dbReference type="RuleBase" id="RU003762"/>
    </source>
</evidence>
<dbReference type="Gene3D" id="1.20.5.930">
    <property type="entry name" value="Bicelle-embedded integrin alpha(iib) transmembrane segment"/>
    <property type="match status" value="1"/>
</dbReference>
<dbReference type="GO" id="GO:0005178">
    <property type="term" value="F:integrin binding"/>
    <property type="evidence" value="ECO:0007669"/>
    <property type="project" value="TreeGrafter"/>
</dbReference>
<organism evidence="17 18">
    <name type="scientific">Hymenochirus boettgeri</name>
    <name type="common">Congo dwarf clawed frog</name>
    <dbReference type="NCBI Taxonomy" id="247094"/>
    <lineage>
        <taxon>Eukaryota</taxon>
        <taxon>Metazoa</taxon>
        <taxon>Chordata</taxon>
        <taxon>Craniata</taxon>
        <taxon>Vertebrata</taxon>
        <taxon>Euteleostomi</taxon>
        <taxon>Amphibia</taxon>
        <taxon>Batrachia</taxon>
        <taxon>Anura</taxon>
        <taxon>Pipoidea</taxon>
        <taxon>Pipidae</taxon>
        <taxon>Pipinae</taxon>
        <taxon>Hymenochirus</taxon>
    </lineage>
</organism>
<dbReference type="Gene3D" id="2.60.40.1460">
    <property type="entry name" value="Integrin domains. Chain A, domain 2"/>
    <property type="match status" value="1"/>
</dbReference>
<dbReference type="Proteomes" id="UP000812440">
    <property type="component" value="Chromosome 9"/>
</dbReference>
<dbReference type="InterPro" id="IPR013649">
    <property type="entry name" value="Integrin_alpha_Ig-like_1"/>
</dbReference>
<evidence type="ECO:0008006" key="19">
    <source>
        <dbReference type="Google" id="ProtNLM"/>
    </source>
</evidence>
<evidence type="ECO:0000256" key="3">
    <source>
        <dbReference type="ARBA" id="ARBA00022692"/>
    </source>
</evidence>
<dbReference type="AlphaFoldDB" id="A0A8T2IQS4"/>
<dbReference type="InterPro" id="IPR013519">
    <property type="entry name" value="Int_alpha_beta-p"/>
</dbReference>
<accession>A0A8T2IQS4</accession>
<dbReference type="Pfam" id="PF20805">
    <property type="entry name" value="Integrin_A_Ig_2"/>
    <property type="match status" value="1"/>
</dbReference>
<feature type="transmembrane region" description="Helical" evidence="13">
    <location>
        <begin position="972"/>
        <end position="996"/>
    </location>
</feature>
<dbReference type="InterPro" id="IPR013517">
    <property type="entry name" value="FG-GAP"/>
</dbReference>
<dbReference type="InterPro" id="IPR000413">
    <property type="entry name" value="Integrin_alpha"/>
</dbReference>
<comment type="caution">
    <text evidence="17">The sequence shown here is derived from an EMBL/GenBank/DDBJ whole genome shotgun (WGS) entry which is preliminary data.</text>
</comment>
<dbReference type="GO" id="GO:0008305">
    <property type="term" value="C:integrin complex"/>
    <property type="evidence" value="ECO:0007669"/>
    <property type="project" value="InterPro"/>
</dbReference>
<keyword evidence="10 13" id="KW-0675">Receptor</keyword>
<dbReference type="InterPro" id="IPR048286">
    <property type="entry name" value="Integrin_alpha_Ig-like_3"/>
</dbReference>
<keyword evidence="18" id="KW-1185">Reference proteome</keyword>
<dbReference type="OrthoDB" id="5317514at2759"/>
<evidence type="ECO:0000256" key="4">
    <source>
        <dbReference type="ARBA" id="ARBA00022729"/>
    </source>
</evidence>
<dbReference type="PROSITE" id="PS00242">
    <property type="entry name" value="INTEGRIN_ALPHA"/>
    <property type="match status" value="1"/>
</dbReference>
<gene>
    <name evidence="17" type="ORF">GDO86_016957</name>
</gene>
<keyword evidence="3 13" id="KW-0812">Transmembrane</keyword>
<evidence type="ECO:0000313" key="17">
    <source>
        <dbReference type="EMBL" id="KAG8432506.1"/>
    </source>
</evidence>
<dbReference type="Gene3D" id="2.60.40.1510">
    <property type="entry name" value="ntegrin, alpha v. Chain A, domain 3"/>
    <property type="match status" value="1"/>
</dbReference>
<evidence type="ECO:0000256" key="2">
    <source>
        <dbReference type="ARBA" id="ARBA00008054"/>
    </source>
</evidence>
<dbReference type="PRINTS" id="PR01185">
    <property type="entry name" value="INTEGRINA"/>
</dbReference>
<dbReference type="GO" id="GO:0009897">
    <property type="term" value="C:external side of plasma membrane"/>
    <property type="evidence" value="ECO:0007669"/>
    <property type="project" value="TreeGrafter"/>
</dbReference>
<comment type="subcellular location">
    <subcellularLocation>
        <location evidence="1 13">Membrane</location>
        <topology evidence="1 13">Single-pass type I membrane protein</topology>
    </subcellularLocation>
</comment>
<evidence type="ECO:0000256" key="6">
    <source>
        <dbReference type="ARBA" id="ARBA00022889"/>
    </source>
</evidence>
<evidence type="ECO:0000313" key="18">
    <source>
        <dbReference type="Proteomes" id="UP000812440"/>
    </source>
</evidence>
<dbReference type="InterPro" id="IPR028994">
    <property type="entry name" value="Integrin_alpha_N"/>
</dbReference>